<feature type="transmembrane region" description="Helical" evidence="1">
    <location>
        <begin position="915"/>
        <end position="935"/>
    </location>
</feature>
<feature type="transmembrane region" description="Helical" evidence="1">
    <location>
        <begin position="834"/>
        <end position="852"/>
    </location>
</feature>
<dbReference type="EMBL" id="JH668938">
    <property type="protein sequence ID" value="KAG6463099.1"/>
    <property type="molecule type" value="Genomic_DNA"/>
</dbReference>
<feature type="transmembrane region" description="Helical" evidence="1">
    <location>
        <begin position="159"/>
        <end position="181"/>
    </location>
</feature>
<feature type="transmembrane region" description="Helical" evidence="1">
    <location>
        <begin position="643"/>
        <end position="667"/>
    </location>
</feature>
<dbReference type="Pfam" id="PF00005">
    <property type="entry name" value="ABC_tran"/>
    <property type="match status" value="1"/>
</dbReference>
<gene>
    <name evidence="3" type="ORF">O3G_MSEX013666</name>
</gene>
<evidence type="ECO:0000256" key="1">
    <source>
        <dbReference type="SAM" id="Phobius"/>
    </source>
</evidence>
<dbReference type="PANTHER" id="PTHR19229:SF250">
    <property type="entry name" value="ABC TRANSPORTER DOMAIN-CONTAINING PROTEIN-RELATED"/>
    <property type="match status" value="1"/>
</dbReference>
<dbReference type="Proteomes" id="UP000791440">
    <property type="component" value="Unassembled WGS sequence"/>
</dbReference>
<feature type="transmembrane region" description="Helical" evidence="1">
    <location>
        <begin position="1042"/>
        <end position="1063"/>
    </location>
</feature>
<keyword evidence="1" id="KW-0812">Transmembrane</keyword>
<dbReference type="GO" id="GO:0005524">
    <property type="term" value="F:ATP binding"/>
    <property type="evidence" value="ECO:0007669"/>
    <property type="project" value="InterPro"/>
</dbReference>
<keyword evidence="1" id="KW-0472">Membrane</keyword>
<organism evidence="3 4">
    <name type="scientific">Manduca sexta</name>
    <name type="common">Tobacco hawkmoth</name>
    <name type="synonym">Tobacco hornworm</name>
    <dbReference type="NCBI Taxonomy" id="7130"/>
    <lineage>
        <taxon>Eukaryota</taxon>
        <taxon>Metazoa</taxon>
        <taxon>Ecdysozoa</taxon>
        <taxon>Arthropoda</taxon>
        <taxon>Hexapoda</taxon>
        <taxon>Insecta</taxon>
        <taxon>Pterygota</taxon>
        <taxon>Neoptera</taxon>
        <taxon>Endopterygota</taxon>
        <taxon>Lepidoptera</taxon>
        <taxon>Glossata</taxon>
        <taxon>Ditrysia</taxon>
        <taxon>Bombycoidea</taxon>
        <taxon>Sphingidae</taxon>
        <taxon>Sphinginae</taxon>
        <taxon>Sphingini</taxon>
        <taxon>Manduca</taxon>
    </lineage>
</organism>
<dbReference type="GO" id="GO:0140359">
    <property type="term" value="F:ABC-type transporter activity"/>
    <property type="evidence" value="ECO:0007669"/>
    <property type="project" value="InterPro"/>
</dbReference>
<sequence>MNLVSMPVSPLMEENKVRKALSGILLCITVALIPPVLETEALVVKETFSRFKRAICMRNVLYSSMYIGWLAYAFLTVLPLCLLAAVALILIFRWIHLLFALLVMLAYVSVMMMLALIMAMFHSKAWIACVWTTLFTLLQMYLAELLVHHHYDLQHGVLTFILHVAFPPLGLINALNLFALLQTGRSGIEGYDLLITVVTWTLLIVFYFGILMLLQRTLGQERAIGGQVSWKTVVFKKVEDVNTLRRIETPTGRERERLQEVDELVAKAISFRNVSKSIMGVSVLKNITMDVYRGEFTLLFAERIQEKMVVSLEDLFTGLTYPDKGTINVLGRNLKPGDNFMTEPHMVGFCHRSRVLVEDLTVQDHFTLFTEICLWRESNQYISEYGHIRSTRLLSECDLESVKHERVKNLSNYYKAQLCWAIAMLMEPRIVVMPNFTDQPRYIAVIKDKIMQYRKYLTIVKLTFSSSQLEYADRVFLFDNKVLVFGGTPAYLFFKYGREYRVRMTLRSEVTLDDDGIAELLQKAKAVGATVRAHLGSLLILRLPASPTANVAAFVRDITDNANSYGMTSLNISLPDPEEICRRAMADTKSDYIEDPTSDVSKEALKKIAEPVPWKRVKTSFGNLTLLRNVAWKYFSFYVHYRLFLIITLISTLLAGAFIGLSLSSILSQLGQSRSAETTSLGEILTVEALEQPTTLVLRSGNTPEAQSIANAYVLSEPNVTEKDVEKVSYTALSHTESLTEYLVTRAIDSPQHYVYMYAYGMDVSKSKNGTLIVQALYSPLHFDNAAAARSLARAYMALLRHYTGAFDASIQFTDDPLILDLTHWKRSAMTPPLLIQFLLILTICHITLIPSREYGLVRHMQKHAMNFSPARYWFMLYFCDLILYWILVGIMTVVMIVIIHLVVPGAEFHHGDLLVVPFMLIVYGIGCVPQAYIFSLGRRVTLNSMTFVIVNMIFGETTILAKIFYGNALNYALQFLSLSPQFNMAYAFVKIKQIFLYNSECIIFKTKNLCTEKSLHICCQKCGIFQECYSRKSYLSAAPGIMMEVIAILSTAIMFTTILFLIEYKIIQRIWISLVSLMYARELDFDTLMLGADREKKDVLDKKSQIRTKRCERVDTFGEYLLAANVSKKHMGVYTVRDVFLGLGKGEALAISGLKRHGRLKLCEMLAGYKLPSDGRIWCMSKWSLDMNPHKYARNISISCQREPLPSWMTVYDALEMIAMLRGVPRKHVRDEIQQYIDALELNHHAHTQVSRVLSSDLTRLHFVTAVIGAPPIIILDECTAYQKMSVRRAMYFILYHLRKRGHAICMSSNSVESHMPITNRLAIMLDGRIFDIDSIDNLVERYSNRGYTVVVHLKDEVDIPQLFSRYFRRYVVNDVSEVLINIQVLDSDLNWSAIFEKMEQLKADTHQVYSYIVSATPIDYIYNSIINNEKGNKIAEDIFSCRLFKKIISSTPKRRPKKEVVDALLRFEQKYCITKLKDLPWSIIFQR</sequence>
<comment type="caution">
    <text evidence="3">The sequence shown here is derived from an EMBL/GenBank/DDBJ whole genome shotgun (WGS) entry which is preliminary data.</text>
</comment>
<proteinExistence type="predicted"/>
<feature type="transmembrane region" description="Helical" evidence="1">
    <location>
        <begin position="873"/>
        <end position="903"/>
    </location>
</feature>
<accession>A0A922CYA3</accession>
<keyword evidence="1" id="KW-1133">Transmembrane helix</keyword>
<dbReference type="PANTHER" id="PTHR19229">
    <property type="entry name" value="ATP-BINDING CASSETTE TRANSPORTER SUBFAMILY A ABCA"/>
    <property type="match status" value="1"/>
</dbReference>
<evidence type="ECO:0000313" key="3">
    <source>
        <dbReference type="EMBL" id="KAG6463099.1"/>
    </source>
</evidence>
<dbReference type="GO" id="GO:0005319">
    <property type="term" value="F:lipid transporter activity"/>
    <property type="evidence" value="ECO:0007669"/>
    <property type="project" value="TreeGrafter"/>
</dbReference>
<feature type="transmembrane region" description="Helical" evidence="1">
    <location>
        <begin position="65"/>
        <end position="90"/>
    </location>
</feature>
<evidence type="ECO:0000259" key="2">
    <source>
        <dbReference type="PROSITE" id="PS50893"/>
    </source>
</evidence>
<dbReference type="GO" id="GO:0016020">
    <property type="term" value="C:membrane"/>
    <property type="evidence" value="ECO:0007669"/>
    <property type="project" value="InterPro"/>
</dbReference>
<dbReference type="GO" id="GO:0016887">
    <property type="term" value="F:ATP hydrolysis activity"/>
    <property type="evidence" value="ECO:0007669"/>
    <property type="project" value="InterPro"/>
</dbReference>
<feature type="transmembrane region" description="Helical" evidence="1">
    <location>
        <begin position="193"/>
        <end position="214"/>
    </location>
</feature>
<protein>
    <recommendedName>
        <fullName evidence="2">ABC transporter domain-containing protein</fullName>
    </recommendedName>
</protein>
<feature type="transmembrane region" description="Helical" evidence="1">
    <location>
        <begin position="947"/>
        <end position="966"/>
    </location>
</feature>
<dbReference type="InterPro" id="IPR026082">
    <property type="entry name" value="ABCA"/>
</dbReference>
<evidence type="ECO:0000313" key="4">
    <source>
        <dbReference type="Proteomes" id="UP000791440"/>
    </source>
</evidence>
<feature type="transmembrane region" description="Helical" evidence="1">
    <location>
        <begin position="125"/>
        <end position="147"/>
    </location>
</feature>
<name>A0A922CYA3_MANSE</name>
<reference evidence="3" key="1">
    <citation type="journal article" date="2016" name="Insect Biochem. Mol. Biol.">
        <title>Multifaceted biological insights from a draft genome sequence of the tobacco hornworm moth, Manduca sexta.</title>
        <authorList>
            <person name="Kanost M.R."/>
            <person name="Arrese E.L."/>
            <person name="Cao X."/>
            <person name="Chen Y.R."/>
            <person name="Chellapilla S."/>
            <person name="Goldsmith M.R."/>
            <person name="Grosse-Wilde E."/>
            <person name="Heckel D.G."/>
            <person name="Herndon N."/>
            <person name="Jiang H."/>
            <person name="Papanicolaou A."/>
            <person name="Qu J."/>
            <person name="Soulages J.L."/>
            <person name="Vogel H."/>
            <person name="Walters J."/>
            <person name="Waterhouse R.M."/>
            <person name="Ahn S.J."/>
            <person name="Almeida F.C."/>
            <person name="An C."/>
            <person name="Aqrawi P."/>
            <person name="Bretschneider A."/>
            <person name="Bryant W.B."/>
            <person name="Bucks S."/>
            <person name="Chao H."/>
            <person name="Chevignon G."/>
            <person name="Christen J.M."/>
            <person name="Clarke D.F."/>
            <person name="Dittmer N.T."/>
            <person name="Ferguson L.C.F."/>
            <person name="Garavelou S."/>
            <person name="Gordon K.H.J."/>
            <person name="Gunaratna R.T."/>
            <person name="Han Y."/>
            <person name="Hauser F."/>
            <person name="He Y."/>
            <person name="Heidel-Fischer H."/>
            <person name="Hirsh A."/>
            <person name="Hu Y."/>
            <person name="Jiang H."/>
            <person name="Kalra D."/>
            <person name="Klinner C."/>
            <person name="Konig C."/>
            <person name="Kovar C."/>
            <person name="Kroll A.R."/>
            <person name="Kuwar S.S."/>
            <person name="Lee S.L."/>
            <person name="Lehman R."/>
            <person name="Li K."/>
            <person name="Li Z."/>
            <person name="Liang H."/>
            <person name="Lovelace S."/>
            <person name="Lu Z."/>
            <person name="Mansfield J.H."/>
            <person name="McCulloch K.J."/>
            <person name="Mathew T."/>
            <person name="Morton B."/>
            <person name="Muzny D.M."/>
            <person name="Neunemann D."/>
            <person name="Ongeri F."/>
            <person name="Pauchet Y."/>
            <person name="Pu L.L."/>
            <person name="Pyrousis I."/>
            <person name="Rao X.J."/>
            <person name="Redding A."/>
            <person name="Roesel C."/>
            <person name="Sanchez-Gracia A."/>
            <person name="Schaack S."/>
            <person name="Shukla A."/>
            <person name="Tetreau G."/>
            <person name="Wang Y."/>
            <person name="Xiong G.H."/>
            <person name="Traut W."/>
            <person name="Walsh T.K."/>
            <person name="Worley K.C."/>
            <person name="Wu D."/>
            <person name="Wu W."/>
            <person name="Wu Y.Q."/>
            <person name="Zhang X."/>
            <person name="Zou Z."/>
            <person name="Zucker H."/>
            <person name="Briscoe A.D."/>
            <person name="Burmester T."/>
            <person name="Clem R.J."/>
            <person name="Feyereisen R."/>
            <person name="Grimmelikhuijzen C.J.P."/>
            <person name="Hamodrakas S.J."/>
            <person name="Hansson B.S."/>
            <person name="Huguet E."/>
            <person name="Jermiin L.S."/>
            <person name="Lan Q."/>
            <person name="Lehman H.K."/>
            <person name="Lorenzen M."/>
            <person name="Merzendorfer H."/>
            <person name="Michalopoulos I."/>
            <person name="Morton D.B."/>
            <person name="Muthukrishnan S."/>
            <person name="Oakeshott J.G."/>
            <person name="Palmer W."/>
            <person name="Park Y."/>
            <person name="Passarelli A.L."/>
            <person name="Rozas J."/>
            <person name="Schwartz L.M."/>
            <person name="Smith W."/>
            <person name="Southgate A."/>
            <person name="Vilcinskas A."/>
            <person name="Vogt R."/>
            <person name="Wang P."/>
            <person name="Werren J."/>
            <person name="Yu X.Q."/>
            <person name="Zhou J.J."/>
            <person name="Brown S.J."/>
            <person name="Scherer S.E."/>
            <person name="Richards S."/>
            <person name="Blissard G.W."/>
        </authorList>
    </citation>
    <scope>NUCLEOTIDE SEQUENCE</scope>
</reference>
<dbReference type="InterPro" id="IPR003439">
    <property type="entry name" value="ABC_transporter-like_ATP-bd"/>
</dbReference>
<reference evidence="3" key="2">
    <citation type="submission" date="2020-12" db="EMBL/GenBank/DDBJ databases">
        <authorList>
            <person name="Kanost M."/>
        </authorList>
    </citation>
    <scope>NUCLEOTIDE SEQUENCE</scope>
</reference>
<dbReference type="EMBL" id="JH668938">
    <property type="protein sequence ID" value="KAG6463098.1"/>
    <property type="molecule type" value="Genomic_DNA"/>
</dbReference>
<feature type="domain" description="ABC transporter" evidence="2">
    <location>
        <begin position="269"/>
        <end position="505"/>
    </location>
</feature>
<keyword evidence="4" id="KW-1185">Reference proteome</keyword>
<feature type="domain" description="ABC transporter" evidence="2">
    <location>
        <begin position="1122"/>
        <end position="1353"/>
    </location>
</feature>
<feature type="transmembrane region" description="Helical" evidence="1">
    <location>
        <begin position="97"/>
        <end position="119"/>
    </location>
</feature>
<dbReference type="PROSITE" id="PS50893">
    <property type="entry name" value="ABC_TRANSPORTER_2"/>
    <property type="match status" value="2"/>
</dbReference>